<evidence type="ECO:0000313" key="12">
    <source>
        <dbReference type="Proteomes" id="UP000614287"/>
    </source>
</evidence>
<dbReference type="InterPro" id="IPR038476">
    <property type="entry name" value="UvrC_RNase_H_dom_sf"/>
</dbReference>
<keyword evidence="2 7" id="KW-0227">DNA damage</keyword>
<reference evidence="11" key="1">
    <citation type="journal article" date="2014" name="Int. J. Syst. Evol. Microbiol.">
        <title>Complete genome sequence of Corynebacterium casei LMG S-19264T (=DSM 44701T), isolated from a smear-ripened cheese.</title>
        <authorList>
            <consortium name="US DOE Joint Genome Institute (JGI-PGF)"/>
            <person name="Walter F."/>
            <person name="Albersmeier A."/>
            <person name="Kalinowski J."/>
            <person name="Ruckert C."/>
        </authorList>
    </citation>
    <scope>NUCLEOTIDE SEQUENCE</scope>
    <source>
        <strain evidence="11">KCTC 32501</strain>
    </source>
</reference>
<protein>
    <recommendedName>
        <fullName evidence="7">UvrABC system protein C</fullName>
        <shortName evidence="7">Protein UvrC</shortName>
    </recommendedName>
    <alternativeName>
        <fullName evidence="7">Excinuclease ABC subunit C</fullName>
    </alternativeName>
</protein>
<accession>A0A8J3CGA7</accession>
<dbReference type="HAMAP" id="MF_00203">
    <property type="entry name" value="UvrC"/>
    <property type="match status" value="1"/>
</dbReference>
<name>A0A8J3CGA7_9BURK</name>
<dbReference type="Gene3D" id="4.10.860.10">
    <property type="entry name" value="UVR domain"/>
    <property type="match status" value="1"/>
</dbReference>
<evidence type="ECO:0000256" key="6">
    <source>
        <dbReference type="ARBA" id="ARBA00023236"/>
    </source>
</evidence>
<keyword evidence="1 7" id="KW-0963">Cytoplasm</keyword>
<dbReference type="Gene3D" id="3.40.1440.10">
    <property type="entry name" value="GIY-YIG endonuclease"/>
    <property type="match status" value="1"/>
</dbReference>
<dbReference type="Gene3D" id="1.10.150.20">
    <property type="entry name" value="5' to 3' exonuclease, C-terminal subdomain"/>
    <property type="match status" value="1"/>
</dbReference>
<dbReference type="InterPro" id="IPR004791">
    <property type="entry name" value="UvrC"/>
</dbReference>
<dbReference type="GO" id="GO:0005737">
    <property type="term" value="C:cytoplasm"/>
    <property type="evidence" value="ECO:0007669"/>
    <property type="project" value="UniProtKB-SubCell"/>
</dbReference>
<keyword evidence="3 7" id="KW-0228">DNA excision</keyword>
<dbReference type="GO" id="GO:0009380">
    <property type="term" value="C:excinuclease repair complex"/>
    <property type="evidence" value="ECO:0007669"/>
    <property type="project" value="InterPro"/>
</dbReference>
<evidence type="ECO:0000259" key="8">
    <source>
        <dbReference type="PROSITE" id="PS50151"/>
    </source>
</evidence>
<dbReference type="Pfam" id="PF22920">
    <property type="entry name" value="UvrC_RNaseH"/>
    <property type="match status" value="1"/>
</dbReference>
<dbReference type="PROSITE" id="PS50164">
    <property type="entry name" value="GIY_YIG"/>
    <property type="match status" value="1"/>
</dbReference>
<dbReference type="InterPro" id="IPR000305">
    <property type="entry name" value="GIY-YIG_endonuc"/>
</dbReference>
<dbReference type="SUPFAM" id="SSF46600">
    <property type="entry name" value="C-terminal UvrC-binding domain of UvrB"/>
    <property type="match status" value="1"/>
</dbReference>
<comment type="subunit">
    <text evidence="7">Interacts with UvrB in an incision complex.</text>
</comment>
<dbReference type="NCBIfam" id="NF001824">
    <property type="entry name" value="PRK00558.1-5"/>
    <property type="match status" value="1"/>
</dbReference>
<reference evidence="11" key="2">
    <citation type="submission" date="2020-09" db="EMBL/GenBank/DDBJ databases">
        <authorList>
            <person name="Sun Q."/>
            <person name="Kim S."/>
        </authorList>
    </citation>
    <scope>NUCLEOTIDE SEQUENCE</scope>
    <source>
        <strain evidence="11">KCTC 32501</strain>
    </source>
</reference>
<dbReference type="Pfam" id="PF02151">
    <property type="entry name" value="UVR"/>
    <property type="match status" value="1"/>
</dbReference>
<evidence type="ECO:0000256" key="3">
    <source>
        <dbReference type="ARBA" id="ARBA00022769"/>
    </source>
</evidence>
<evidence type="ECO:0000256" key="2">
    <source>
        <dbReference type="ARBA" id="ARBA00022763"/>
    </source>
</evidence>
<feature type="domain" description="UVR" evidence="8">
    <location>
        <begin position="215"/>
        <end position="250"/>
    </location>
</feature>
<dbReference type="InterPro" id="IPR001943">
    <property type="entry name" value="UVR_dom"/>
</dbReference>
<dbReference type="AlphaFoldDB" id="A0A8J3CGA7"/>
<dbReference type="Proteomes" id="UP000614287">
    <property type="component" value="Unassembled WGS sequence"/>
</dbReference>
<evidence type="ECO:0000259" key="9">
    <source>
        <dbReference type="PROSITE" id="PS50164"/>
    </source>
</evidence>
<proteinExistence type="inferred from homology"/>
<evidence type="ECO:0000256" key="5">
    <source>
        <dbReference type="ARBA" id="ARBA00023204"/>
    </source>
</evidence>
<dbReference type="GO" id="GO:0003677">
    <property type="term" value="F:DNA binding"/>
    <property type="evidence" value="ECO:0007669"/>
    <property type="project" value="UniProtKB-UniRule"/>
</dbReference>
<dbReference type="PROSITE" id="PS50151">
    <property type="entry name" value="UVR"/>
    <property type="match status" value="1"/>
</dbReference>
<dbReference type="PANTHER" id="PTHR30562">
    <property type="entry name" value="UVRC/OXIDOREDUCTASE"/>
    <property type="match status" value="1"/>
</dbReference>
<dbReference type="InterPro" id="IPR035901">
    <property type="entry name" value="GIY-YIG_endonuc_sf"/>
</dbReference>
<dbReference type="InterPro" id="IPR050066">
    <property type="entry name" value="UvrABC_protein_C"/>
</dbReference>
<dbReference type="FunFam" id="3.40.1440.10:FF:000001">
    <property type="entry name" value="UvrABC system protein C"/>
    <property type="match status" value="1"/>
</dbReference>
<dbReference type="GO" id="GO:0006289">
    <property type="term" value="P:nucleotide-excision repair"/>
    <property type="evidence" value="ECO:0007669"/>
    <property type="project" value="UniProtKB-UniRule"/>
</dbReference>
<organism evidence="11 12">
    <name type="scientific">Formosimonas limnophila</name>
    <dbReference type="NCBI Taxonomy" id="1384487"/>
    <lineage>
        <taxon>Bacteria</taxon>
        <taxon>Pseudomonadati</taxon>
        <taxon>Pseudomonadota</taxon>
        <taxon>Betaproteobacteria</taxon>
        <taxon>Burkholderiales</taxon>
        <taxon>Burkholderiaceae</taxon>
        <taxon>Formosimonas</taxon>
    </lineage>
</organism>
<dbReference type="GO" id="GO:0009432">
    <property type="term" value="P:SOS response"/>
    <property type="evidence" value="ECO:0007669"/>
    <property type="project" value="UniProtKB-UniRule"/>
</dbReference>
<comment type="function">
    <text evidence="7">The UvrABC repair system catalyzes the recognition and processing of DNA lesions. UvrC both incises the 5' and 3' sides of the lesion. The N-terminal half is responsible for the 3' incision and the C-terminal half is responsible for the 5' incision.</text>
</comment>
<dbReference type="InterPro" id="IPR001162">
    <property type="entry name" value="UvrC_RNase_H_dom"/>
</dbReference>
<dbReference type="NCBIfam" id="TIGR00194">
    <property type="entry name" value="uvrC"/>
    <property type="match status" value="1"/>
</dbReference>
<dbReference type="PROSITE" id="PS50165">
    <property type="entry name" value="UVRC"/>
    <property type="match status" value="1"/>
</dbReference>
<evidence type="ECO:0000256" key="7">
    <source>
        <dbReference type="HAMAP-Rule" id="MF_00203"/>
    </source>
</evidence>
<sequence length="632" mass="70341">MNYGMAEYMNPSSEPFDPLAFVATLPHLPGVYRHIDENNVVLYVGKARDLKKRVASYFQRTESLSPRIALMVSKVVRVDVTVTRTETEALLLENNLIKTLSPRYNILFRDDKSYPYLKMTAHAFPRMVYYRGAVDKKHQYFGPFPNGYAVKSSIKLLQKVFKLRTCDETVFRNRSRPCMLHQIGRCSAPCVGLISEKNYAQDVAASVQFLKGESDELLQSFQDKMMVAAAALDFEQAAQLRDKIAALSSMMASQAVESTGDDVDADIIAVASSDARYCVNLAMVRGGRHLGDKAFFPQHTQDCTAQDVVDAFVAQHYIDGVVPYVIVIDTMPSDEVLQALNDVAGRKLNWVKQPQTQRKIWLEMAQSNAQLALSRRMQEVGSAKVRTKDLVQVLQLEEFESDDELARLRVECFDISHHSGEATQASCVVYQHHAMQNAEYRRYNIKDVAAGDDYAAMRQVLMRRYEKVVSGEGVLPDVVLVDGGKGQITMAKEVFAELGLDEFLLVGVAKGEGRRVGLEQLIFADGRAAVKLGKLSPALMLIAQIRDEAHRFAITGMRAARAKVRNVSRLEEIEGVGAKRRAALLQRFGGITGVKSASVQDMIQVVGISEKLAQEIYKQLHDDVSAVDVGGE</sequence>
<keyword evidence="4 7" id="KW-0267">Excision nuclease</keyword>
<evidence type="ECO:0000259" key="10">
    <source>
        <dbReference type="PROSITE" id="PS50165"/>
    </source>
</evidence>
<dbReference type="InterPro" id="IPR036876">
    <property type="entry name" value="UVR_dom_sf"/>
</dbReference>
<evidence type="ECO:0000256" key="1">
    <source>
        <dbReference type="ARBA" id="ARBA00022490"/>
    </source>
</evidence>
<dbReference type="FunFam" id="3.30.420.340:FF:000001">
    <property type="entry name" value="UvrABC system protein C"/>
    <property type="match status" value="1"/>
</dbReference>
<gene>
    <name evidence="7 11" type="primary">uvrC</name>
    <name evidence="11" type="ORF">GCM10009007_07440</name>
</gene>
<feature type="domain" description="UvrC family homology region profile" evidence="10">
    <location>
        <begin position="267"/>
        <end position="495"/>
    </location>
</feature>
<dbReference type="SMART" id="SM00465">
    <property type="entry name" value="GIYc"/>
    <property type="match status" value="1"/>
</dbReference>
<keyword evidence="12" id="KW-1185">Reference proteome</keyword>
<dbReference type="SUPFAM" id="SSF47781">
    <property type="entry name" value="RuvA domain 2-like"/>
    <property type="match status" value="1"/>
</dbReference>
<dbReference type="Gene3D" id="3.30.420.340">
    <property type="entry name" value="UvrC, RNAse H endonuclease domain"/>
    <property type="match status" value="1"/>
</dbReference>
<evidence type="ECO:0000256" key="4">
    <source>
        <dbReference type="ARBA" id="ARBA00022881"/>
    </source>
</evidence>
<dbReference type="Pfam" id="PF14520">
    <property type="entry name" value="HHH_5"/>
    <property type="match status" value="1"/>
</dbReference>
<feature type="domain" description="GIY-YIG" evidence="9">
    <location>
        <begin position="27"/>
        <end position="106"/>
    </location>
</feature>
<evidence type="ECO:0000313" key="11">
    <source>
        <dbReference type="EMBL" id="GHA69127.1"/>
    </source>
</evidence>
<dbReference type="EMBL" id="BMZG01000003">
    <property type="protein sequence ID" value="GHA69127.1"/>
    <property type="molecule type" value="Genomic_DNA"/>
</dbReference>
<comment type="similarity">
    <text evidence="7">Belongs to the UvrC family.</text>
</comment>
<comment type="subcellular location">
    <subcellularLocation>
        <location evidence="7">Cytoplasm</location>
    </subcellularLocation>
</comment>
<dbReference type="CDD" id="cd10434">
    <property type="entry name" value="GIY-YIG_UvrC_Cho"/>
    <property type="match status" value="1"/>
</dbReference>
<comment type="caution">
    <text evidence="11">The sequence shown here is derived from an EMBL/GenBank/DDBJ whole genome shotgun (WGS) entry which is preliminary data.</text>
</comment>
<dbReference type="PANTHER" id="PTHR30562:SF1">
    <property type="entry name" value="UVRABC SYSTEM PROTEIN C"/>
    <property type="match status" value="1"/>
</dbReference>
<dbReference type="InterPro" id="IPR047296">
    <property type="entry name" value="GIY-YIG_UvrC_Cho"/>
</dbReference>
<dbReference type="Pfam" id="PF08459">
    <property type="entry name" value="UvrC_RNaseH_dom"/>
    <property type="match status" value="1"/>
</dbReference>
<keyword evidence="5 7" id="KW-0234">DNA repair</keyword>
<keyword evidence="6 7" id="KW-0742">SOS response</keyword>
<dbReference type="GO" id="GO:0009381">
    <property type="term" value="F:excinuclease ABC activity"/>
    <property type="evidence" value="ECO:0007669"/>
    <property type="project" value="UniProtKB-UniRule"/>
</dbReference>
<dbReference type="InterPro" id="IPR010994">
    <property type="entry name" value="RuvA_2-like"/>
</dbReference>
<dbReference type="Pfam" id="PF01541">
    <property type="entry name" value="GIY-YIG"/>
    <property type="match status" value="1"/>
</dbReference>
<dbReference type="SUPFAM" id="SSF82771">
    <property type="entry name" value="GIY-YIG endonuclease"/>
    <property type="match status" value="1"/>
</dbReference>